<comment type="caution">
    <text evidence="1">The sequence shown here is derived from an EMBL/GenBank/DDBJ whole genome shotgun (WGS) entry which is preliminary data.</text>
</comment>
<protein>
    <submittedName>
        <fullName evidence="1">Uncharacterized protein</fullName>
    </submittedName>
</protein>
<reference evidence="1 2" key="1">
    <citation type="submission" date="2017-03" db="EMBL/GenBank/DDBJ databases">
        <title>Draft Genome sequence of Marispirochaeta sp. strain JC444.</title>
        <authorList>
            <person name="Shivani Y."/>
            <person name="Subhash Y."/>
            <person name="Sasikala C."/>
            <person name="Ramana C."/>
        </authorList>
    </citation>
    <scope>NUCLEOTIDE SEQUENCE [LARGE SCALE GENOMIC DNA]</scope>
    <source>
        <strain evidence="1 2">JC444</strain>
    </source>
</reference>
<evidence type="ECO:0000313" key="1">
    <source>
        <dbReference type="EMBL" id="ORC34223.1"/>
    </source>
</evidence>
<organism evidence="1 2">
    <name type="scientific">Marispirochaeta aestuarii</name>
    <dbReference type="NCBI Taxonomy" id="1963862"/>
    <lineage>
        <taxon>Bacteria</taxon>
        <taxon>Pseudomonadati</taxon>
        <taxon>Spirochaetota</taxon>
        <taxon>Spirochaetia</taxon>
        <taxon>Spirochaetales</taxon>
        <taxon>Spirochaetaceae</taxon>
        <taxon>Marispirochaeta</taxon>
    </lineage>
</organism>
<dbReference type="Proteomes" id="UP000192343">
    <property type="component" value="Unassembled WGS sequence"/>
</dbReference>
<dbReference type="EMBL" id="MWQY01000014">
    <property type="protein sequence ID" value="ORC34223.1"/>
    <property type="molecule type" value="Genomic_DNA"/>
</dbReference>
<gene>
    <name evidence="1" type="ORF">B4O97_12990</name>
</gene>
<accession>A0A1Y1RX11</accession>
<name>A0A1Y1RX11_9SPIO</name>
<dbReference type="AlphaFoldDB" id="A0A1Y1RX11"/>
<proteinExistence type="predicted"/>
<sequence length="88" mass="9957">MFMKIHEIRNLTKKETPLHYRNEYTGSLVYSAGKIEEEAVVEFTLERTATGNVDISVSFPSSIHYPLVPAVKKVKAYITGLEKTGRLL</sequence>
<keyword evidence="2" id="KW-1185">Reference proteome</keyword>
<evidence type="ECO:0000313" key="2">
    <source>
        <dbReference type="Proteomes" id="UP000192343"/>
    </source>
</evidence>
<dbReference type="STRING" id="1963862.B4O97_12990"/>